<evidence type="ECO:0000313" key="5">
    <source>
        <dbReference type="EMBL" id="RZS65408.1"/>
    </source>
</evidence>
<dbReference type="GO" id="GO:0008718">
    <property type="term" value="F:D-amino-acid dehydrogenase activity"/>
    <property type="evidence" value="ECO:0007669"/>
    <property type="project" value="TreeGrafter"/>
</dbReference>
<proteinExistence type="inferred from homology"/>
<dbReference type="Gene3D" id="3.30.9.10">
    <property type="entry name" value="D-Amino Acid Oxidase, subunit A, domain 2"/>
    <property type="match status" value="1"/>
</dbReference>
<keyword evidence="2" id="KW-0560">Oxidoreductase</keyword>
<dbReference type="Gene3D" id="3.50.50.60">
    <property type="entry name" value="FAD/NAD(P)-binding domain"/>
    <property type="match status" value="2"/>
</dbReference>
<dbReference type="PANTHER" id="PTHR13847">
    <property type="entry name" value="SARCOSINE DEHYDROGENASE-RELATED"/>
    <property type="match status" value="1"/>
</dbReference>
<dbReference type="PANTHER" id="PTHR13847:SF280">
    <property type="entry name" value="D-AMINO ACID DEHYDROGENASE"/>
    <property type="match status" value="1"/>
</dbReference>
<dbReference type="InterPro" id="IPR036188">
    <property type="entry name" value="FAD/NAD-bd_sf"/>
</dbReference>
<name>A0A4Q7MEH0_9BURK</name>
<evidence type="ECO:0000256" key="2">
    <source>
        <dbReference type="ARBA" id="ARBA00023002"/>
    </source>
</evidence>
<dbReference type="GeneID" id="99725315"/>
<dbReference type="Proteomes" id="UP000292039">
    <property type="component" value="Unassembled WGS sequence"/>
</dbReference>
<gene>
    <name evidence="5" type="ORF">EV679_3200</name>
</gene>
<organism evidence="5 6">
    <name type="scientific">Kerstersia gyiorum</name>
    <dbReference type="NCBI Taxonomy" id="206506"/>
    <lineage>
        <taxon>Bacteria</taxon>
        <taxon>Pseudomonadati</taxon>
        <taxon>Pseudomonadota</taxon>
        <taxon>Betaproteobacteria</taxon>
        <taxon>Burkholderiales</taxon>
        <taxon>Alcaligenaceae</taxon>
        <taxon>Kerstersia</taxon>
    </lineage>
</organism>
<dbReference type="GO" id="GO:0005886">
    <property type="term" value="C:plasma membrane"/>
    <property type="evidence" value="ECO:0007669"/>
    <property type="project" value="TreeGrafter"/>
</dbReference>
<dbReference type="SUPFAM" id="SSF54373">
    <property type="entry name" value="FAD-linked reductases, C-terminal domain"/>
    <property type="match status" value="1"/>
</dbReference>
<comment type="similarity">
    <text evidence="1">Belongs to the DadA oxidoreductase family.</text>
</comment>
<evidence type="ECO:0000256" key="3">
    <source>
        <dbReference type="SAM" id="MobiDB-lite"/>
    </source>
</evidence>
<dbReference type="GO" id="GO:0055130">
    <property type="term" value="P:D-alanine catabolic process"/>
    <property type="evidence" value="ECO:0007669"/>
    <property type="project" value="TreeGrafter"/>
</dbReference>
<accession>A0A4Q7MEH0</accession>
<dbReference type="RefSeq" id="WP_165390069.1">
    <property type="nucleotide sequence ID" value="NZ_CP033936.1"/>
</dbReference>
<feature type="region of interest" description="Disordered" evidence="3">
    <location>
        <begin position="1"/>
        <end position="21"/>
    </location>
</feature>
<dbReference type="AlphaFoldDB" id="A0A4Q7MEH0"/>
<evidence type="ECO:0000256" key="1">
    <source>
        <dbReference type="ARBA" id="ARBA00009410"/>
    </source>
</evidence>
<protein>
    <submittedName>
        <fullName evidence="5">D-amino-acid dehydrogenase</fullName>
    </submittedName>
</protein>
<dbReference type="SUPFAM" id="SSF51905">
    <property type="entry name" value="FAD/NAD(P)-binding domain"/>
    <property type="match status" value="1"/>
</dbReference>
<dbReference type="GO" id="GO:0005737">
    <property type="term" value="C:cytoplasm"/>
    <property type="evidence" value="ECO:0007669"/>
    <property type="project" value="TreeGrafter"/>
</dbReference>
<feature type="domain" description="FAD dependent oxidoreductase" evidence="4">
    <location>
        <begin position="29"/>
        <end position="433"/>
    </location>
</feature>
<dbReference type="EMBL" id="SGWZ01000006">
    <property type="protein sequence ID" value="RZS65408.1"/>
    <property type="molecule type" value="Genomic_DNA"/>
</dbReference>
<sequence length="451" mass="47915">MKVASVSTQGRQASSEHQGTGIQPGLRHAVVLGSGITGLLTAWYLRQEGLEVTVLDQAQAPALGASHGNGAQLSYSYVAPLAGPGVLGQAVTWLFNPASPLRWRPRADWRQWRWLMQFAAACNARQSQLTTERLLRLAFYSRDLMHAFLETPQGAGLSFSYRRNGKLVVYSDASALEGARRQVALQAPLGCEQQVLDAQACMDAEPALAHPDCGMGRRMVGGVLTPSEEVGDCHAFCVGLQQLLQQAGVTFHYGFRVEGWRRRPGAGAHAVFGPQGEVEGDAFVIACGAQSAPLGAQIGLDLPVYPLKGYSLTLPESSAMPSLNITDLAKKTVYAPLTGRGLRVAGLVDIVGQDSRLDPARVALLRREVQAAAAPWLPASPDAPCEPWAGLRPATPKGTPVLGATPVANVFVNVGQGALGWTLAHGSARVVADVMLGRKPGLALDGLQYRR</sequence>
<reference evidence="5 6" key="1">
    <citation type="submission" date="2019-02" db="EMBL/GenBank/DDBJ databases">
        <title>Genomic Encyclopedia of Type Strains, Phase IV (KMG-IV): sequencing the most valuable type-strain genomes for metagenomic binning, comparative biology and taxonomic classification.</title>
        <authorList>
            <person name="Goeker M."/>
        </authorList>
    </citation>
    <scope>NUCLEOTIDE SEQUENCE [LARGE SCALE GENOMIC DNA]</scope>
    <source>
        <strain evidence="5 6">DSM 16618</strain>
    </source>
</reference>
<dbReference type="NCBIfam" id="NF001933">
    <property type="entry name" value="PRK00711.1"/>
    <property type="match status" value="1"/>
</dbReference>
<dbReference type="Pfam" id="PF01266">
    <property type="entry name" value="DAO"/>
    <property type="match status" value="1"/>
</dbReference>
<evidence type="ECO:0000313" key="6">
    <source>
        <dbReference type="Proteomes" id="UP000292039"/>
    </source>
</evidence>
<dbReference type="InterPro" id="IPR006076">
    <property type="entry name" value="FAD-dep_OxRdtase"/>
</dbReference>
<comment type="caution">
    <text evidence="5">The sequence shown here is derived from an EMBL/GenBank/DDBJ whole genome shotgun (WGS) entry which is preliminary data.</text>
</comment>
<evidence type="ECO:0000259" key="4">
    <source>
        <dbReference type="Pfam" id="PF01266"/>
    </source>
</evidence>